<gene>
    <name evidence="3" type="ORF">DSCW_13510</name>
</gene>
<dbReference type="CDD" id="cd00085">
    <property type="entry name" value="HNHc"/>
    <property type="match status" value="1"/>
</dbReference>
<accession>A0A5K7Z664</accession>
<reference evidence="3 4" key="1">
    <citation type="submission" date="2019-11" db="EMBL/GenBank/DDBJ databases">
        <title>Comparative genomics of hydrocarbon-degrading Desulfosarcina strains.</title>
        <authorList>
            <person name="Watanabe M."/>
            <person name="Kojima H."/>
            <person name="Fukui M."/>
        </authorList>
    </citation>
    <scope>NUCLEOTIDE SEQUENCE [LARGE SCALE GENOMIC DNA]</scope>
    <source>
        <strain evidence="3 4">PP31</strain>
    </source>
</reference>
<dbReference type="GO" id="GO:0003676">
    <property type="term" value="F:nucleic acid binding"/>
    <property type="evidence" value="ECO:0007669"/>
    <property type="project" value="InterPro"/>
</dbReference>
<dbReference type="RefSeq" id="WP_155303002.1">
    <property type="nucleotide sequence ID" value="NZ_AP021875.1"/>
</dbReference>
<dbReference type="Pfam" id="PF01844">
    <property type="entry name" value="HNH"/>
    <property type="match status" value="1"/>
</dbReference>
<dbReference type="KEGG" id="dwd:DSCW_13510"/>
<dbReference type="OrthoDB" id="5420501at2"/>
<organism evidence="3 4">
    <name type="scientific">Desulfosarcina widdelii</name>
    <dbReference type="NCBI Taxonomy" id="947919"/>
    <lineage>
        <taxon>Bacteria</taxon>
        <taxon>Pseudomonadati</taxon>
        <taxon>Thermodesulfobacteriota</taxon>
        <taxon>Desulfobacteria</taxon>
        <taxon>Desulfobacterales</taxon>
        <taxon>Desulfosarcinaceae</taxon>
        <taxon>Desulfosarcina</taxon>
    </lineage>
</organism>
<dbReference type="Gene3D" id="1.10.30.50">
    <property type="match status" value="1"/>
</dbReference>
<dbReference type="GO" id="GO:0004519">
    <property type="term" value="F:endonuclease activity"/>
    <property type="evidence" value="ECO:0007669"/>
    <property type="project" value="InterPro"/>
</dbReference>
<dbReference type="EMBL" id="AP021875">
    <property type="protein sequence ID" value="BBO73934.1"/>
    <property type="molecule type" value="Genomic_DNA"/>
</dbReference>
<dbReference type="SMART" id="SM00507">
    <property type="entry name" value="HNHc"/>
    <property type="match status" value="1"/>
</dbReference>
<dbReference type="InterPro" id="IPR003615">
    <property type="entry name" value="HNH_nuc"/>
</dbReference>
<dbReference type="InterPro" id="IPR002711">
    <property type="entry name" value="HNH"/>
</dbReference>
<protein>
    <recommendedName>
        <fullName evidence="2">HNH nuclease domain-containing protein</fullName>
    </recommendedName>
</protein>
<proteinExistence type="predicted"/>
<feature type="domain" description="HNH nuclease" evidence="2">
    <location>
        <begin position="133"/>
        <end position="190"/>
    </location>
</feature>
<name>A0A5K7Z664_9BACT</name>
<evidence type="ECO:0000256" key="1">
    <source>
        <dbReference type="SAM" id="MobiDB-lite"/>
    </source>
</evidence>
<sequence>MELSKLEIQQMLREMNVKFSADETYEDLKQRLQKENQSLWLKSVSENRTQGDSSKRVVVRKRRKEPDLQKSPSDASAEPDNLRTQRKSSSRSDAARAFRRQPAAPRHSIEKPAPGKPWKEAANGTEPFNRKKKVFETVLRRSRMRCENCGKDCNAASGQTEMHPFHIIPLEHGGEHSIKNVVALCPDCLTAMQDDPDPKTIKDLKRKARVKIYDSLEVVRKKKVRGRRRHSGRLR</sequence>
<evidence type="ECO:0000313" key="4">
    <source>
        <dbReference type="Proteomes" id="UP000427769"/>
    </source>
</evidence>
<dbReference type="Proteomes" id="UP000427769">
    <property type="component" value="Chromosome"/>
</dbReference>
<feature type="compositionally biased region" description="Polar residues" evidence="1">
    <location>
        <begin position="40"/>
        <end position="52"/>
    </location>
</feature>
<dbReference type="AlphaFoldDB" id="A0A5K7Z664"/>
<evidence type="ECO:0000259" key="2">
    <source>
        <dbReference type="SMART" id="SM00507"/>
    </source>
</evidence>
<feature type="region of interest" description="Disordered" evidence="1">
    <location>
        <begin position="40"/>
        <end position="129"/>
    </location>
</feature>
<evidence type="ECO:0000313" key="3">
    <source>
        <dbReference type="EMBL" id="BBO73934.1"/>
    </source>
</evidence>
<keyword evidence="4" id="KW-1185">Reference proteome</keyword>
<dbReference type="GO" id="GO:0008270">
    <property type="term" value="F:zinc ion binding"/>
    <property type="evidence" value="ECO:0007669"/>
    <property type="project" value="InterPro"/>
</dbReference>